<comment type="caution">
    <text evidence="1">The sequence shown here is derived from an EMBL/GenBank/DDBJ whole genome shotgun (WGS) entry which is preliminary data.</text>
</comment>
<dbReference type="OrthoDB" id="7432973at2"/>
<proteinExistence type="predicted"/>
<dbReference type="RefSeq" id="WP_160611895.1">
    <property type="nucleotide sequence ID" value="NZ_WTZA01000002.1"/>
</dbReference>
<evidence type="ECO:0000313" key="2">
    <source>
        <dbReference type="Proteomes" id="UP000439522"/>
    </source>
</evidence>
<sequence>MPKAPPEVVTAQALWLDSWQLGWDIAEVVWLRSCRLVSGGPQARRESHRMVTEKIAACMMFWPAMARGGLPLSPEAFGARALAHYAEPVRRNQRRLRGT</sequence>
<dbReference type="EMBL" id="WTZA01000002">
    <property type="protein sequence ID" value="MXO76070.1"/>
    <property type="molecule type" value="Genomic_DNA"/>
</dbReference>
<dbReference type="AlphaFoldDB" id="A0A6I4TJ52"/>
<dbReference type="Proteomes" id="UP000439522">
    <property type="component" value="Unassembled WGS sequence"/>
</dbReference>
<gene>
    <name evidence="1" type="ORF">GRI40_12675</name>
</gene>
<keyword evidence="2" id="KW-1185">Reference proteome</keyword>
<name>A0A6I4TJ52_9SPHN</name>
<accession>A0A6I4TJ52</accession>
<reference evidence="1 2" key="1">
    <citation type="submission" date="2019-12" db="EMBL/GenBank/DDBJ databases">
        <title>Genomic-based taxomic classification of the family Erythrobacteraceae.</title>
        <authorList>
            <person name="Xu L."/>
        </authorList>
    </citation>
    <scope>NUCLEOTIDE SEQUENCE [LARGE SCALE GENOMIC DNA]</scope>
    <source>
        <strain evidence="1 2">100921-2</strain>
    </source>
</reference>
<evidence type="ECO:0000313" key="1">
    <source>
        <dbReference type="EMBL" id="MXO76070.1"/>
    </source>
</evidence>
<protein>
    <submittedName>
        <fullName evidence="1">Uncharacterized protein</fullName>
    </submittedName>
</protein>
<organism evidence="1 2">
    <name type="scientific">Tsuneonella aeria</name>
    <dbReference type="NCBI Taxonomy" id="1837929"/>
    <lineage>
        <taxon>Bacteria</taxon>
        <taxon>Pseudomonadati</taxon>
        <taxon>Pseudomonadota</taxon>
        <taxon>Alphaproteobacteria</taxon>
        <taxon>Sphingomonadales</taxon>
        <taxon>Erythrobacteraceae</taxon>
        <taxon>Tsuneonella</taxon>
    </lineage>
</organism>